<dbReference type="InterPro" id="IPR035093">
    <property type="entry name" value="RelE/ParE_toxin_dom_sf"/>
</dbReference>
<evidence type="ECO:0000313" key="2">
    <source>
        <dbReference type="Proteomes" id="UP000014540"/>
    </source>
</evidence>
<keyword evidence="2" id="KW-1185">Reference proteome</keyword>
<dbReference type="Gene3D" id="3.30.2310.20">
    <property type="entry name" value="RelE-like"/>
    <property type="match status" value="1"/>
</dbReference>
<sequence>MILSFADKETKVVWDGNFSKKIKFSPVLFEIARRKLRILAAAPSLEALKIPPSNHLEQLKGDRKGQWSIRINAQYRVCFHWLDGNASEVEIVDYH</sequence>
<dbReference type="OrthoDB" id="9801102at2"/>
<dbReference type="Pfam" id="PF05015">
    <property type="entry name" value="HigB-like_toxin"/>
    <property type="match status" value="1"/>
</dbReference>
<proteinExistence type="predicted"/>
<reference evidence="1" key="1">
    <citation type="submission" date="2013-04" db="EMBL/GenBank/DDBJ databases">
        <authorList>
            <person name="Harkins D.M."/>
            <person name="Durkin A.S."/>
            <person name="Selengut J.D."/>
            <person name="Sanka R."/>
            <person name="DePew J."/>
            <person name="Purushe J."/>
            <person name="Ahmed A."/>
            <person name="van der Linden H."/>
            <person name="Goris M.G.A."/>
            <person name="Hartskeerl R.A."/>
            <person name="Vinetz J.M."/>
            <person name="Sutton G.G."/>
            <person name="Nelson W.C."/>
            <person name="Fouts D.E."/>
        </authorList>
    </citation>
    <scope>NUCLEOTIDE SEQUENCE [LARGE SCALE GENOMIC DNA]</scope>
    <source>
        <strain evidence="1">BUT 6</strain>
    </source>
</reference>
<dbReference type="SUPFAM" id="SSF143011">
    <property type="entry name" value="RelE-like"/>
    <property type="match status" value="1"/>
</dbReference>
<dbReference type="PANTHER" id="PTHR40266">
    <property type="entry name" value="TOXIN HIGB-1"/>
    <property type="match status" value="1"/>
</dbReference>
<dbReference type="InterPro" id="IPR007711">
    <property type="entry name" value="HigB-1"/>
</dbReference>
<organism evidence="1 2">
    <name type="scientific">Leptospira fainei serovar Hurstbridge str. BUT 6</name>
    <dbReference type="NCBI Taxonomy" id="1193011"/>
    <lineage>
        <taxon>Bacteria</taxon>
        <taxon>Pseudomonadati</taxon>
        <taxon>Spirochaetota</taxon>
        <taxon>Spirochaetia</taxon>
        <taxon>Leptospirales</taxon>
        <taxon>Leptospiraceae</taxon>
        <taxon>Leptospira</taxon>
    </lineage>
</organism>
<dbReference type="Proteomes" id="UP000014540">
    <property type="component" value="Unassembled WGS sequence"/>
</dbReference>
<dbReference type="STRING" id="1193011.LEP1GSC058_0187"/>
<evidence type="ECO:0000313" key="1">
    <source>
        <dbReference type="EMBL" id="EPG74774.1"/>
    </source>
</evidence>
<accession>S3V2A7</accession>
<protein>
    <submittedName>
        <fullName evidence="1">Plasmid maintenance system killer protein</fullName>
    </submittedName>
</protein>
<name>S3V2A7_9LEPT</name>
<comment type="caution">
    <text evidence="1">The sequence shown here is derived from an EMBL/GenBank/DDBJ whole genome shotgun (WGS) entry which is preliminary data.</text>
</comment>
<dbReference type="AlphaFoldDB" id="S3V2A7"/>
<dbReference type="EMBL" id="AKWZ02000008">
    <property type="protein sequence ID" value="EPG74774.1"/>
    <property type="molecule type" value="Genomic_DNA"/>
</dbReference>
<gene>
    <name evidence="1" type="ORF">LEP1GSC058_0187</name>
</gene>
<dbReference type="PANTHER" id="PTHR40266:SF2">
    <property type="entry name" value="TOXIN HIGB-1"/>
    <property type="match status" value="1"/>
</dbReference>
<dbReference type="RefSeq" id="WP_016549175.1">
    <property type="nucleotide sequence ID" value="NZ_AKWZ02000008.1"/>
</dbReference>